<organism evidence="9 10">
    <name type="scientific">Comamonas antarctica</name>
    <dbReference type="NCBI Taxonomy" id="2743470"/>
    <lineage>
        <taxon>Bacteria</taxon>
        <taxon>Pseudomonadati</taxon>
        <taxon>Pseudomonadota</taxon>
        <taxon>Betaproteobacteria</taxon>
        <taxon>Burkholderiales</taxon>
        <taxon>Comamonadaceae</taxon>
        <taxon>Comamonas</taxon>
    </lineage>
</organism>
<keyword evidence="4" id="KW-0479">Metal-binding</keyword>
<reference evidence="9 10" key="1">
    <citation type="submission" date="2020-06" db="EMBL/GenBank/DDBJ databases">
        <title>Acidovorax antarctica sp. nov., isolated from Corinth ice sheet soil, Antarctic Fields Peninsula.</title>
        <authorList>
            <person name="Xu Q."/>
            <person name="Peng F."/>
        </authorList>
    </citation>
    <scope>NUCLEOTIDE SEQUENCE [LARGE SCALE GENOMIC DNA]</scope>
    <source>
        <strain evidence="9 10">16-35-5</strain>
    </source>
</reference>
<dbReference type="InterPro" id="IPR008707">
    <property type="entry name" value="B-propeller_PilY1"/>
</dbReference>
<comment type="subcellular location">
    <subcellularLocation>
        <location evidence="1">Fimbrium</location>
    </subcellularLocation>
</comment>
<keyword evidence="7" id="KW-0732">Signal</keyword>
<name>A0A6N1WY84_9BURK</name>
<evidence type="ECO:0000313" key="10">
    <source>
        <dbReference type="Proteomes" id="UP000509579"/>
    </source>
</evidence>
<proteinExistence type="inferred from homology"/>
<keyword evidence="6" id="KW-0281">Fimbrium</keyword>
<dbReference type="InterPro" id="IPR011047">
    <property type="entry name" value="Quinoprotein_ADH-like_sf"/>
</dbReference>
<evidence type="ECO:0000256" key="6">
    <source>
        <dbReference type="ARBA" id="ARBA00023263"/>
    </source>
</evidence>
<comment type="similarity">
    <text evidence="2">Belongs to the PilY1 family.</text>
</comment>
<evidence type="ECO:0000256" key="7">
    <source>
        <dbReference type="SAM" id="SignalP"/>
    </source>
</evidence>
<gene>
    <name evidence="9" type="ORF">HUK68_04260</name>
</gene>
<keyword evidence="5" id="KW-0106">Calcium</keyword>
<dbReference type="InterPro" id="IPR036465">
    <property type="entry name" value="vWFA_dom_sf"/>
</dbReference>
<dbReference type="GO" id="GO:0046872">
    <property type="term" value="F:metal ion binding"/>
    <property type="evidence" value="ECO:0007669"/>
    <property type="project" value="UniProtKB-KW"/>
</dbReference>
<feature type="chain" id="PRO_5027075926" description="PilY1 beta-propeller domain-containing protein" evidence="7">
    <location>
        <begin position="23"/>
        <end position="1167"/>
    </location>
</feature>
<evidence type="ECO:0000259" key="8">
    <source>
        <dbReference type="Pfam" id="PF05567"/>
    </source>
</evidence>
<feature type="domain" description="PilY1 beta-propeller" evidence="8">
    <location>
        <begin position="602"/>
        <end position="731"/>
    </location>
</feature>
<dbReference type="Gene3D" id="3.40.50.410">
    <property type="entry name" value="von Willebrand factor, type A domain"/>
    <property type="match status" value="1"/>
</dbReference>
<dbReference type="Proteomes" id="UP000509579">
    <property type="component" value="Chromosome"/>
</dbReference>
<dbReference type="EMBL" id="CP054840">
    <property type="protein sequence ID" value="QKV52174.1"/>
    <property type="molecule type" value="Genomic_DNA"/>
</dbReference>
<feature type="domain" description="PilY1 beta-propeller" evidence="8">
    <location>
        <begin position="797"/>
        <end position="969"/>
    </location>
</feature>
<dbReference type="AlphaFoldDB" id="A0A6N1WY84"/>
<accession>A0A6N1WY84</accession>
<dbReference type="SUPFAM" id="SSF53300">
    <property type="entry name" value="vWA-like"/>
    <property type="match status" value="1"/>
</dbReference>
<evidence type="ECO:0000256" key="5">
    <source>
        <dbReference type="ARBA" id="ARBA00022837"/>
    </source>
</evidence>
<evidence type="ECO:0000256" key="3">
    <source>
        <dbReference type="ARBA" id="ARBA00022558"/>
    </source>
</evidence>
<evidence type="ECO:0000256" key="1">
    <source>
        <dbReference type="ARBA" id="ARBA00004561"/>
    </source>
</evidence>
<dbReference type="GO" id="GO:0009289">
    <property type="term" value="C:pilus"/>
    <property type="evidence" value="ECO:0007669"/>
    <property type="project" value="UniProtKB-SubCell"/>
</dbReference>
<keyword evidence="3" id="KW-1029">Fimbrium biogenesis</keyword>
<evidence type="ECO:0000256" key="4">
    <source>
        <dbReference type="ARBA" id="ARBA00022723"/>
    </source>
</evidence>
<dbReference type="KEGG" id="aant:HUK68_04260"/>
<dbReference type="SUPFAM" id="SSF50998">
    <property type="entry name" value="Quinoprotein alcohol dehydrogenase-like"/>
    <property type="match status" value="1"/>
</dbReference>
<sequence length="1167" mass="125046">MRAPFPLALLLAAMAAPASLWAAQMSFAQYPAGTAYKAPIPNVILSVDTSGSMAYCDVNGAQNTSSSTCNKTNADIRRITYVKQGLESTLLNTTKYDEQFRLSWQSFACDSIPSRDGNCNGDNSIAKFSGTHKTNFKNWVSKLSATGSTPSHNLVYNAGEYLKTTGKDSPWNAVPGTADSAPLACRRAYHIFLTDGGWNFSYGDIDGAFKEAMKLPNANATIPVQNIDSRAGTFPDGKSYSDSSAQTRIYRDDHANQTRSTTVNRVTTYYAYPTLAELAFDYWSTDLQPGINNELKSKVRKTGQETFTSGSKSVMFDEYWNPRNDPASWQHLVQYTIGYGSYAGTLKKNNTTSPQFTGGVFGMYDSGFASLAAGATTWDNVTNTTADSKYDDYRPQEMWHMAINSRGKFYPVSGGDLSGVFADIFDDIIVDTTAPVSGATSVSRSVSRVGTQSYQTNYIAADDANSLDNRWYGYVTSNAISTSGVSTPNRDWGVVDGRNTSSADKLDARSAGDIAQRLVVSYDLQRSGSKAVSFKWANLSTATTTAASARMWLNKGVTGSATSIAGDGRGEDRLNFIRGDRSKEQRSGNTGATFRNRKSRQGDIVNSAIWYTGVPSNGYSASSYQSFASSHRTRLPMLYVGGNDGMLHGISAEDGQEKIAYVPHGVLQNIAKLTDRIDPVYTHQYYVDGSPFTGDVNIGTDTPAWRTYLAGTLGAGGRGYFVLDVTNPGPAARTSTVSNGFTEDNVANLVVLDKTAAAVNDALPTAGKPADPNAHADIGHILGTPVVAESNQQRALHITRTNNNRWALILGNGYNSANERPVLLIQYLDGDKALKTLPAVAVGAAEATGNGLSTPQFLDVNSDGAPDYVYAGDLRGNLWKFDISHADDSRWGVAFSGAPLFTATYSAAAGNSSRQPITTAPVLRPNREVGGLMVAFGTGQSLTEEDRSERAVQSVYSVLDNTRYAVAASGADQGKVTPAATPVPAAVSGRSALVAQGVDSSSQTAGTETAASRTFWRLSSNDVSYACAANAASCTARKGWYLDLPVSGERVTTNIDFYDGSNLLEIISEVPASGSATAAGEEICAPTPQAAQPFRTLIHIASGKPPSVPVMYMGAGYGARFARMTASTKELRVSTKTEQLRMGNDGKNDRLARLPEVLIRPSWRQLK</sequence>
<protein>
    <recommendedName>
        <fullName evidence="8">PilY1 beta-propeller domain-containing protein</fullName>
    </recommendedName>
</protein>
<evidence type="ECO:0000313" key="9">
    <source>
        <dbReference type="EMBL" id="QKV52174.1"/>
    </source>
</evidence>
<feature type="signal peptide" evidence="7">
    <location>
        <begin position="1"/>
        <end position="22"/>
    </location>
</feature>
<dbReference type="Pfam" id="PF05567">
    <property type="entry name" value="T4P_PilY1"/>
    <property type="match status" value="2"/>
</dbReference>
<evidence type="ECO:0000256" key="2">
    <source>
        <dbReference type="ARBA" id="ARBA00008387"/>
    </source>
</evidence>
<dbReference type="RefSeq" id="WP_175503075.1">
    <property type="nucleotide sequence ID" value="NZ_CP054840.1"/>
</dbReference>
<keyword evidence="10" id="KW-1185">Reference proteome</keyword>